<name>A0ABU0W2F1_9RHOB</name>
<dbReference type="InterPro" id="IPR036291">
    <property type="entry name" value="NAD(P)-bd_dom_sf"/>
</dbReference>
<comment type="similarity">
    <text evidence="1 2">Belongs to the short-chain dehydrogenases/reductases (SDR) family.</text>
</comment>
<dbReference type="PANTHER" id="PTHR42879">
    <property type="entry name" value="3-OXOACYL-(ACYL-CARRIER-PROTEIN) REDUCTASE"/>
    <property type="match status" value="1"/>
</dbReference>
<dbReference type="SMART" id="SM00822">
    <property type="entry name" value="PKS_KR"/>
    <property type="match status" value="1"/>
</dbReference>
<comment type="caution">
    <text evidence="4">The sequence shown here is derived from an EMBL/GenBank/DDBJ whole genome shotgun (WGS) entry which is preliminary data.</text>
</comment>
<reference evidence="4 5" key="1">
    <citation type="submission" date="2023-08" db="EMBL/GenBank/DDBJ databases">
        <title>Characterization of two Paracoccaceae strains isolated from Phycosphere and proposal of Xinfangfangia lacusdiani sp. nov.</title>
        <authorList>
            <person name="Deng Y."/>
            <person name="Zhang Y.Q."/>
        </authorList>
    </citation>
    <scope>NUCLEOTIDE SEQUENCE [LARGE SCALE GENOMIC DNA]</scope>
    <source>
        <strain evidence="4 5">CPCC 101601</strain>
    </source>
</reference>
<sequence length="266" mass="27747">MTLQLQRRVIVTGGLSGIGYAIALELLSKGHRIVIGARDVASPTRQAALGALEKAATAAGGTVACHPLDLVDAASVDRFCAQAEEALGRVDVLINAAGVTAEQPVSGHSDALWDKVINTNLTGAFRMIRATLPGMIAQGWGRIINIGSTAATVGWKDNPAYCASKAGLLGLTRCVALEGAAHGVTCVMISPTWVETPMMQSDLAEIVAREGKGRSTEEARAEIVTQIPQGRIIQPEEIAALVAFLLSDAARGVTMEEIKVTGGALW</sequence>
<dbReference type="Proteomes" id="UP001239680">
    <property type="component" value="Unassembled WGS sequence"/>
</dbReference>
<gene>
    <name evidence="4" type="ORF">Q9295_17405</name>
</gene>
<dbReference type="InterPro" id="IPR020904">
    <property type="entry name" value="Sc_DH/Rdtase_CS"/>
</dbReference>
<evidence type="ECO:0000256" key="1">
    <source>
        <dbReference type="ARBA" id="ARBA00006484"/>
    </source>
</evidence>
<dbReference type="Pfam" id="PF00106">
    <property type="entry name" value="adh_short"/>
    <property type="match status" value="1"/>
</dbReference>
<organism evidence="4 5">
    <name type="scientific">Pseudogemmobacter lacusdianii</name>
    <dbReference type="NCBI Taxonomy" id="3069608"/>
    <lineage>
        <taxon>Bacteria</taxon>
        <taxon>Pseudomonadati</taxon>
        <taxon>Pseudomonadota</taxon>
        <taxon>Alphaproteobacteria</taxon>
        <taxon>Rhodobacterales</taxon>
        <taxon>Paracoccaceae</taxon>
        <taxon>Pseudogemmobacter</taxon>
    </lineage>
</organism>
<dbReference type="InterPro" id="IPR002347">
    <property type="entry name" value="SDR_fam"/>
</dbReference>
<protein>
    <submittedName>
        <fullName evidence="4">SDR family oxidoreductase</fullName>
    </submittedName>
</protein>
<dbReference type="PANTHER" id="PTHR42879:SF2">
    <property type="entry name" value="3-OXOACYL-[ACYL-CARRIER-PROTEIN] REDUCTASE FABG"/>
    <property type="match status" value="1"/>
</dbReference>
<keyword evidence="5" id="KW-1185">Reference proteome</keyword>
<feature type="domain" description="Ketoreductase" evidence="3">
    <location>
        <begin position="7"/>
        <end position="196"/>
    </location>
</feature>
<dbReference type="CDD" id="cd05233">
    <property type="entry name" value="SDR_c"/>
    <property type="match status" value="1"/>
</dbReference>
<dbReference type="Gene3D" id="3.40.50.720">
    <property type="entry name" value="NAD(P)-binding Rossmann-like Domain"/>
    <property type="match status" value="1"/>
</dbReference>
<evidence type="ECO:0000313" key="4">
    <source>
        <dbReference type="EMBL" id="MDQ2068151.1"/>
    </source>
</evidence>
<proteinExistence type="inferred from homology"/>
<accession>A0ABU0W2F1</accession>
<dbReference type="SUPFAM" id="SSF51735">
    <property type="entry name" value="NAD(P)-binding Rossmann-fold domains"/>
    <property type="match status" value="1"/>
</dbReference>
<dbReference type="RefSeq" id="WP_306681862.1">
    <property type="nucleotide sequence ID" value="NZ_JAVDBT010000025.1"/>
</dbReference>
<dbReference type="PRINTS" id="PR00080">
    <property type="entry name" value="SDRFAMILY"/>
</dbReference>
<evidence type="ECO:0000259" key="3">
    <source>
        <dbReference type="SMART" id="SM00822"/>
    </source>
</evidence>
<evidence type="ECO:0000256" key="2">
    <source>
        <dbReference type="RuleBase" id="RU000363"/>
    </source>
</evidence>
<dbReference type="InterPro" id="IPR057326">
    <property type="entry name" value="KR_dom"/>
</dbReference>
<evidence type="ECO:0000313" key="5">
    <source>
        <dbReference type="Proteomes" id="UP001239680"/>
    </source>
</evidence>
<dbReference type="PROSITE" id="PS00061">
    <property type="entry name" value="ADH_SHORT"/>
    <property type="match status" value="1"/>
</dbReference>
<dbReference type="EMBL" id="JAVDBT010000025">
    <property type="protein sequence ID" value="MDQ2068151.1"/>
    <property type="molecule type" value="Genomic_DNA"/>
</dbReference>
<dbReference type="PRINTS" id="PR00081">
    <property type="entry name" value="GDHRDH"/>
</dbReference>
<dbReference type="InterPro" id="IPR050259">
    <property type="entry name" value="SDR"/>
</dbReference>